<keyword evidence="3" id="KW-1185">Reference proteome</keyword>
<sequence length="168" mass="18184">MLYQRYQRFRVFLNEKVKCQHGPHVVTLSFHVLTATTSLEFEGLRGELALQASRRSQPLRRGAGREAQALPEARVRGDEGPAPAAPQEACISQDPPVLVCRGPCSGASHLHTDADLTGPVASSETSGNPRLFRGKSAIGRKSCPSKRPERACCRGQLVPVPVALRPVP</sequence>
<proteinExistence type="predicted"/>
<protein>
    <submittedName>
        <fullName evidence="2">Uncharacterized protein</fullName>
    </submittedName>
</protein>
<feature type="region of interest" description="Disordered" evidence="1">
    <location>
        <begin position="54"/>
        <end position="89"/>
    </location>
</feature>
<dbReference type="Proteomes" id="UP000028990">
    <property type="component" value="Unassembled WGS sequence"/>
</dbReference>
<evidence type="ECO:0000256" key="1">
    <source>
        <dbReference type="SAM" id="MobiDB-lite"/>
    </source>
</evidence>
<evidence type="ECO:0000313" key="2">
    <source>
        <dbReference type="EMBL" id="KFO22012.1"/>
    </source>
</evidence>
<name>A0A091CU68_FUKDA</name>
<dbReference type="AlphaFoldDB" id="A0A091CU68"/>
<dbReference type="EMBL" id="KN124199">
    <property type="protein sequence ID" value="KFO22012.1"/>
    <property type="molecule type" value="Genomic_DNA"/>
</dbReference>
<evidence type="ECO:0000313" key="3">
    <source>
        <dbReference type="Proteomes" id="UP000028990"/>
    </source>
</evidence>
<feature type="region of interest" description="Disordered" evidence="1">
    <location>
        <begin position="117"/>
        <end position="148"/>
    </location>
</feature>
<reference evidence="2 3" key="1">
    <citation type="submission" date="2013-11" db="EMBL/GenBank/DDBJ databases">
        <title>The Damaraland mole rat (Fukomys damarensis) genome and evolution of African mole rats.</title>
        <authorList>
            <person name="Gladyshev V.N."/>
            <person name="Fang X."/>
        </authorList>
    </citation>
    <scope>NUCLEOTIDE SEQUENCE [LARGE SCALE GENOMIC DNA]</scope>
    <source>
        <tissue evidence="2">Liver</tissue>
    </source>
</reference>
<accession>A0A091CU68</accession>
<gene>
    <name evidence="2" type="ORF">H920_16591</name>
</gene>
<organism evidence="2 3">
    <name type="scientific">Fukomys damarensis</name>
    <name type="common">Damaraland mole rat</name>
    <name type="synonym">Cryptomys damarensis</name>
    <dbReference type="NCBI Taxonomy" id="885580"/>
    <lineage>
        <taxon>Eukaryota</taxon>
        <taxon>Metazoa</taxon>
        <taxon>Chordata</taxon>
        <taxon>Craniata</taxon>
        <taxon>Vertebrata</taxon>
        <taxon>Euteleostomi</taxon>
        <taxon>Mammalia</taxon>
        <taxon>Eutheria</taxon>
        <taxon>Euarchontoglires</taxon>
        <taxon>Glires</taxon>
        <taxon>Rodentia</taxon>
        <taxon>Hystricomorpha</taxon>
        <taxon>Bathyergidae</taxon>
        <taxon>Fukomys</taxon>
    </lineage>
</organism>